<name>A0A6H5HWU6_9HYME</name>
<keyword evidence="6" id="KW-1185">Reference proteome</keyword>
<feature type="domain" description="CRIM" evidence="3">
    <location>
        <begin position="162"/>
        <end position="297"/>
    </location>
</feature>
<evidence type="ECO:0000256" key="1">
    <source>
        <dbReference type="ARBA" id="ARBA00009407"/>
    </source>
</evidence>
<dbReference type="PANTHER" id="PTHR13335:SF1">
    <property type="entry name" value="TARGET OF RAPAMYCIN COMPLEX 2 SUBUNIT MAPKAP1"/>
    <property type="match status" value="1"/>
</dbReference>
<dbReference type="OrthoDB" id="241990at2759"/>
<proteinExistence type="inferred from homology"/>
<feature type="domain" description="Sin1 N-terminal" evidence="2">
    <location>
        <begin position="71"/>
        <end position="152"/>
    </location>
</feature>
<dbReference type="InterPro" id="IPR031313">
    <property type="entry name" value="Sin1_PH_dom"/>
</dbReference>
<dbReference type="GO" id="GO:0005546">
    <property type="term" value="F:phosphatidylinositol-4,5-bisphosphate binding"/>
    <property type="evidence" value="ECO:0007669"/>
    <property type="project" value="TreeGrafter"/>
</dbReference>
<dbReference type="Proteomes" id="UP000479190">
    <property type="component" value="Unassembled WGS sequence"/>
</dbReference>
<dbReference type="AlphaFoldDB" id="A0A6H5HWU6"/>
<dbReference type="GO" id="GO:0038203">
    <property type="term" value="P:TORC2 signaling"/>
    <property type="evidence" value="ECO:0007669"/>
    <property type="project" value="TreeGrafter"/>
</dbReference>
<evidence type="ECO:0000313" key="6">
    <source>
        <dbReference type="Proteomes" id="UP000479190"/>
    </source>
</evidence>
<dbReference type="PANTHER" id="PTHR13335">
    <property type="entry name" value="TARGET OF RAPAMYCIN COMPLEX 2 SUBUNIT MAPKAP1"/>
    <property type="match status" value="1"/>
</dbReference>
<gene>
    <name evidence="5" type="ORF">TBRA_LOCUS2185</name>
</gene>
<organism evidence="5 6">
    <name type="scientific">Trichogramma brassicae</name>
    <dbReference type="NCBI Taxonomy" id="86971"/>
    <lineage>
        <taxon>Eukaryota</taxon>
        <taxon>Metazoa</taxon>
        <taxon>Ecdysozoa</taxon>
        <taxon>Arthropoda</taxon>
        <taxon>Hexapoda</taxon>
        <taxon>Insecta</taxon>
        <taxon>Pterygota</taxon>
        <taxon>Neoptera</taxon>
        <taxon>Endopterygota</taxon>
        <taxon>Hymenoptera</taxon>
        <taxon>Apocrita</taxon>
        <taxon>Proctotrupomorpha</taxon>
        <taxon>Chalcidoidea</taxon>
        <taxon>Trichogrammatidae</taxon>
        <taxon>Trichogramma</taxon>
    </lineage>
</organism>
<dbReference type="GO" id="GO:0005886">
    <property type="term" value="C:plasma membrane"/>
    <property type="evidence" value="ECO:0007669"/>
    <property type="project" value="TreeGrafter"/>
</dbReference>
<comment type="similarity">
    <text evidence="1">Belongs to the SIN1 family.</text>
</comment>
<dbReference type="GO" id="GO:0031932">
    <property type="term" value="C:TORC2 complex"/>
    <property type="evidence" value="ECO:0007669"/>
    <property type="project" value="InterPro"/>
</dbReference>
<dbReference type="EMBL" id="CADCXV010000435">
    <property type="protein sequence ID" value="CAB0030174.1"/>
    <property type="molecule type" value="Genomic_DNA"/>
</dbReference>
<dbReference type="Pfam" id="PF05422">
    <property type="entry name" value="SIN1"/>
    <property type="match status" value="1"/>
</dbReference>
<feature type="domain" description="SIN1-type PH" evidence="4">
    <location>
        <begin position="368"/>
        <end position="489"/>
    </location>
</feature>
<reference evidence="5 6" key="1">
    <citation type="submission" date="2020-02" db="EMBL/GenBank/DDBJ databases">
        <authorList>
            <person name="Ferguson B K."/>
        </authorList>
    </citation>
    <scope>NUCLEOTIDE SEQUENCE [LARGE SCALE GENOMIC DNA]</scope>
</reference>
<evidence type="ECO:0000259" key="4">
    <source>
        <dbReference type="Pfam" id="PF16979"/>
    </source>
</evidence>
<dbReference type="InterPro" id="IPR032679">
    <property type="entry name" value="Sin1_N"/>
</dbReference>
<dbReference type="Pfam" id="PF16979">
    <property type="entry name" value="SIN1_PH"/>
    <property type="match status" value="1"/>
</dbReference>
<evidence type="ECO:0000259" key="2">
    <source>
        <dbReference type="Pfam" id="PF05422"/>
    </source>
</evidence>
<evidence type="ECO:0000313" key="5">
    <source>
        <dbReference type="EMBL" id="CAB0030174.1"/>
    </source>
</evidence>
<dbReference type="Pfam" id="PF16978">
    <property type="entry name" value="CRIM"/>
    <property type="match status" value="1"/>
</dbReference>
<dbReference type="InterPro" id="IPR031567">
    <property type="entry name" value="CRIM_dom"/>
</dbReference>
<dbReference type="InterPro" id="IPR011993">
    <property type="entry name" value="PH-like_dom_sf"/>
</dbReference>
<dbReference type="GO" id="GO:0005737">
    <property type="term" value="C:cytoplasm"/>
    <property type="evidence" value="ECO:0007669"/>
    <property type="project" value="TreeGrafter"/>
</dbReference>
<protein>
    <submittedName>
        <fullName evidence="5">Uncharacterized protein</fullName>
    </submittedName>
</protein>
<dbReference type="Gene3D" id="2.30.29.30">
    <property type="entry name" value="Pleckstrin-homology domain (PH domain)/Phosphotyrosine-binding domain (PTB)"/>
    <property type="match status" value="1"/>
</dbReference>
<accession>A0A6H5HWU6</accession>
<sequence length="517" mass="60078">MALYDNAHWLLSHIRDSFISTDDTGTSLLPLFYVSFRLSRYSIYSYHCDITGLCEIVMAKDDIPRELYESGSVYVYPGAEDSDEEDLDALSDSYDILMDMEFSHRARTNTAQRLEKMDLEKKRAAKIKHIKWENPQSMSSEEQQEMFNRKELHMDKPVAKQKSLFSEMLEKCPDLPKNPFTEYAKFDGNLQIGVPIRKYRIFMCMLPKELRAYPFQVMVLATAKVQEFIGYICYKYTSEHPNTHIHEDISKYGLYITEDDGEIDWDFPCLDPIEVISKFEFSTLGLVEMKPSDKARHKTTKVINQPLEERESIDKTPEDAAKDLAKMQIHTTAMEAPQYQLYRYVKFSISNLIHEIQLNNTKLIVLFFRVYIINKVRAKIEVHLGISGDKIEIDPVNTGKGASKFWMRQRAVSYHIDNVAWCELGEQKGSKTTFTLVYTPHNNLTLDGFNVSLARSQSFRRSASFKNYDFEAGTVVAEEIVSKINHILQLRSSSSRKEYIAQKERKASRRKSFHIHR</sequence>
<dbReference type="InterPro" id="IPR008828">
    <property type="entry name" value="Sin1/Avo1"/>
</dbReference>
<evidence type="ECO:0000259" key="3">
    <source>
        <dbReference type="Pfam" id="PF16978"/>
    </source>
</evidence>